<dbReference type="HOGENOM" id="CLU_1929552_0_0_1"/>
<dbReference type="EMBL" id="AMQN01020032">
    <property type="status" value="NOT_ANNOTATED_CDS"/>
    <property type="molecule type" value="Genomic_DNA"/>
</dbReference>
<sequence>MLVTLFGILVCGSLFPSALGRLHGGLVEEASNKGLDYITSHITETGRYNEPSAREDLWYYYKLPLTLSLGGRLRDANLVLNHIKCDFMQPDGDFRTSPDVKSSIPGSLEYYQYTNSWIQAEKLFSSMVASN</sequence>
<dbReference type="EnsemblMetazoa" id="CapteT211858">
    <property type="protein sequence ID" value="CapteP211858"/>
    <property type="gene ID" value="CapteG211858"/>
</dbReference>
<dbReference type="AlphaFoldDB" id="R7UZ43"/>
<evidence type="ECO:0000313" key="4">
    <source>
        <dbReference type="Proteomes" id="UP000014760"/>
    </source>
</evidence>
<evidence type="ECO:0000313" key="3">
    <source>
        <dbReference type="EnsemblMetazoa" id="CapteP211858"/>
    </source>
</evidence>
<gene>
    <name evidence="2" type="ORF">CAPTEDRAFT_211858</name>
</gene>
<feature type="chain" id="PRO_5008788524" evidence="1">
    <location>
        <begin position="21"/>
        <end position="131"/>
    </location>
</feature>
<dbReference type="OrthoDB" id="1879688at2759"/>
<dbReference type="EMBL" id="KB296590">
    <property type="protein sequence ID" value="ELU11584.1"/>
    <property type="molecule type" value="Genomic_DNA"/>
</dbReference>
<protein>
    <submittedName>
        <fullName evidence="2 3">Uncharacterized protein</fullName>
    </submittedName>
</protein>
<evidence type="ECO:0000313" key="2">
    <source>
        <dbReference type="EMBL" id="ELU11584.1"/>
    </source>
</evidence>
<dbReference type="EMBL" id="AMQN01020033">
    <property type="status" value="NOT_ANNOTATED_CDS"/>
    <property type="molecule type" value="Genomic_DNA"/>
</dbReference>
<feature type="signal peptide" evidence="1">
    <location>
        <begin position="1"/>
        <end position="20"/>
    </location>
</feature>
<proteinExistence type="predicted"/>
<accession>R7UZ43</accession>
<reference evidence="3" key="3">
    <citation type="submission" date="2015-06" db="UniProtKB">
        <authorList>
            <consortium name="EnsemblMetazoa"/>
        </authorList>
    </citation>
    <scope>IDENTIFICATION</scope>
</reference>
<reference evidence="2 4" key="2">
    <citation type="journal article" date="2013" name="Nature">
        <title>Insights into bilaterian evolution from three spiralian genomes.</title>
        <authorList>
            <person name="Simakov O."/>
            <person name="Marletaz F."/>
            <person name="Cho S.J."/>
            <person name="Edsinger-Gonzales E."/>
            <person name="Havlak P."/>
            <person name="Hellsten U."/>
            <person name="Kuo D.H."/>
            <person name="Larsson T."/>
            <person name="Lv J."/>
            <person name="Arendt D."/>
            <person name="Savage R."/>
            <person name="Osoegawa K."/>
            <person name="de Jong P."/>
            <person name="Grimwood J."/>
            <person name="Chapman J.A."/>
            <person name="Shapiro H."/>
            <person name="Aerts A."/>
            <person name="Otillar R.P."/>
            <person name="Terry A.Y."/>
            <person name="Boore J.L."/>
            <person name="Grigoriev I.V."/>
            <person name="Lindberg D.R."/>
            <person name="Seaver E.C."/>
            <person name="Weisblat D.A."/>
            <person name="Putnam N.H."/>
            <person name="Rokhsar D.S."/>
        </authorList>
    </citation>
    <scope>NUCLEOTIDE SEQUENCE</scope>
    <source>
        <strain evidence="2 4">I ESC-2004</strain>
    </source>
</reference>
<keyword evidence="1" id="KW-0732">Signal</keyword>
<name>R7UZ43_CAPTE</name>
<dbReference type="Proteomes" id="UP000014760">
    <property type="component" value="Unassembled WGS sequence"/>
</dbReference>
<organism evidence="2">
    <name type="scientific">Capitella teleta</name>
    <name type="common">Polychaete worm</name>
    <dbReference type="NCBI Taxonomy" id="283909"/>
    <lineage>
        <taxon>Eukaryota</taxon>
        <taxon>Metazoa</taxon>
        <taxon>Spiralia</taxon>
        <taxon>Lophotrochozoa</taxon>
        <taxon>Annelida</taxon>
        <taxon>Polychaeta</taxon>
        <taxon>Sedentaria</taxon>
        <taxon>Scolecida</taxon>
        <taxon>Capitellidae</taxon>
        <taxon>Capitella</taxon>
    </lineage>
</organism>
<evidence type="ECO:0000256" key="1">
    <source>
        <dbReference type="SAM" id="SignalP"/>
    </source>
</evidence>
<reference evidence="4" key="1">
    <citation type="submission" date="2012-12" db="EMBL/GenBank/DDBJ databases">
        <authorList>
            <person name="Hellsten U."/>
            <person name="Grimwood J."/>
            <person name="Chapman J.A."/>
            <person name="Shapiro H."/>
            <person name="Aerts A."/>
            <person name="Otillar R.P."/>
            <person name="Terry A.Y."/>
            <person name="Boore J.L."/>
            <person name="Simakov O."/>
            <person name="Marletaz F."/>
            <person name="Cho S.-J."/>
            <person name="Edsinger-Gonzales E."/>
            <person name="Havlak P."/>
            <person name="Kuo D.-H."/>
            <person name="Larsson T."/>
            <person name="Lv J."/>
            <person name="Arendt D."/>
            <person name="Savage R."/>
            <person name="Osoegawa K."/>
            <person name="de Jong P."/>
            <person name="Lindberg D.R."/>
            <person name="Seaver E.C."/>
            <person name="Weisblat D.A."/>
            <person name="Putnam N.H."/>
            <person name="Grigoriev I.V."/>
            <person name="Rokhsar D.S."/>
        </authorList>
    </citation>
    <scope>NUCLEOTIDE SEQUENCE</scope>
    <source>
        <strain evidence="4">I ESC-2004</strain>
    </source>
</reference>
<keyword evidence="4" id="KW-1185">Reference proteome</keyword>